<dbReference type="AlphaFoldDB" id="A0A915J8T6"/>
<dbReference type="WBParaSite" id="nRc.2.0.1.t22129-RA">
    <property type="protein sequence ID" value="nRc.2.0.1.t22129-RA"/>
    <property type="gene ID" value="nRc.2.0.1.g22129"/>
</dbReference>
<accession>A0A915J8T6</accession>
<keyword evidence="1" id="KW-1185">Reference proteome</keyword>
<protein>
    <submittedName>
        <fullName evidence="2">Uncharacterized protein</fullName>
    </submittedName>
</protein>
<dbReference type="Proteomes" id="UP000887565">
    <property type="component" value="Unplaced"/>
</dbReference>
<evidence type="ECO:0000313" key="1">
    <source>
        <dbReference type="Proteomes" id="UP000887565"/>
    </source>
</evidence>
<evidence type="ECO:0000313" key="2">
    <source>
        <dbReference type="WBParaSite" id="nRc.2.0.1.t22129-RA"/>
    </source>
</evidence>
<organism evidence="1 2">
    <name type="scientific">Romanomermis culicivorax</name>
    <name type="common">Nematode worm</name>
    <dbReference type="NCBI Taxonomy" id="13658"/>
    <lineage>
        <taxon>Eukaryota</taxon>
        <taxon>Metazoa</taxon>
        <taxon>Ecdysozoa</taxon>
        <taxon>Nematoda</taxon>
        <taxon>Enoplea</taxon>
        <taxon>Dorylaimia</taxon>
        <taxon>Mermithida</taxon>
        <taxon>Mermithoidea</taxon>
        <taxon>Mermithidae</taxon>
        <taxon>Romanomermis</taxon>
    </lineage>
</organism>
<proteinExistence type="predicted"/>
<name>A0A915J8T6_ROMCU</name>
<reference evidence="2" key="1">
    <citation type="submission" date="2022-11" db="UniProtKB">
        <authorList>
            <consortium name="WormBaseParasite"/>
        </authorList>
    </citation>
    <scope>IDENTIFICATION</scope>
</reference>
<sequence length="101" mass="11571">MVAGIWAEELGIVDAVQTAHFALFIYEAGCLDNPSCLIQAYKTAMGLIDSWMVYPQHMPFLQLPKSADIHAIFLQYHRDMDCPVPLLHHHNFLMHWNLLPP</sequence>